<proteinExistence type="predicted"/>
<evidence type="ECO:0000256" key="1">
    <source>
        <dbReference type="SAM" id="MobiDB-lite"/>
    </source>
</evidence>
<dbReference type="KEGG" id="samy:DB32_008147"/>
<keyword evidence="2" id="KW-0812">Transmembrane</keyword>
<feature type="transmembrane region" description="Helical" evidence="2">
    <location>
        <begin position="71"/>
        <end position="92"/>
    </location>
</feature>
<accession>A0A0F6W9R0</accession>
<protein>
    <submittedName>
        <fullName evidence="3">Uncharacterized protein</fullName>
    </submittedName>
</protein>
<dbReference type="Proteomes" id="UP000034883">
    <property type="component" value="Chromosome"/>
</dbReference>
<dbReference type="RefSeq" id="WP_053237911.1">
    <property type="nucleotide sequence ID" value="NZ_CP011125.1"/>
</dbReference>
<dbReference type="AlphaFoldDB" id="A0A0F6W9R0"/>
<feature type="region of interest" description="Disordered" evidence="1">
    <location>
        <begin position="1"/>
        <end position="42"/>
    </location>
</feature>
<reference evidence="3 4" key="1">
    <citation type="submission" date="2015-03" db="EMBL/GenBank/DDBJ databases">
        <title>Genome assembly of Sandaracinus amylolyticus DSM 53668.</title>
        <authorList>
            <person name="Sharma G."/>
            <person name="Subramanian S."/>
        </authorList>
    </citation>
    <scope>NUCLEOTIDE SEQUENCE [LARGE SCALE GENOMIC DNA]</scope>
    <source>
        <strain evidence="3 4">DSM 53668</strain>
    </source>
</reference>
<keyword evidence="2" id="KW-0472">Membrane</keyword>
<organism evidence="3 4">
    <name type="scientific">Sandaracinus amylolyticus</name>
    <dbReference type="NCBI Taxonomy" id="927083"/>
    <lineage>
        <taxon>Bacteria</taxon>
        <taxon>Pseudomonadati</taxon>
        <taxon>Myxococcota</taxon>
        <taxon>Polyangia</taxon>
        <taxon>Polyangiales</taxon>
        <taxon>Sandaracinaceae</taxon>
        <taxon>Sandaracinus</taxon>
    </lineage>
</organism>
<keyword evidence="2" id="KW-1133">Transmembrane helix</keyword>
<dbReference type="OrthoDB" id="5493965at2"/>
<evidence type="ECO:0000313" key="3">
    <source>
        <dbReference type="EMBL" id="AKF10998.1"/>
    </source>
</evidence>
<evidence type="ECO:0000313" key="4">
    <source>
        <dbReference type="Proteomes" id="UP000034883"/>
    </source>
</evidence>
<name>A0A0F6W9R0_9BACT</name>
<sequence length="437" mass="47123">MGYRDEREAERAHREQLERELGEAKRALEAHEHKDAQDARELARLRAEVEALTRSADAREHAPRRRPRRPVALAAVAALLVPVGLSVFTIVVRRARHTAPMPVAAAPAAVPRAPASRGVARFGAIVIASTGRADVPVGEGCIVDAMLAGRGVVDDVVVRCGDVLVYQRGMDGGVGVTTTSAEAREEQVAPGHFVHRVTWSESGQRSGPRPQIVLDTERGVARLWREGLEAFELQLGIDDRSAERVGDALGPTRVVAESTRLHLAARVTERRGEPPIGADVERCEVIVRPGAGGDLDHRVRVTCGAAVIYGDGTYGFARAILRDGLPVRVDDVNPTGPDGDPMLRFDLDERVMVVADEGWQVRFALEEHPRCDLDGTWSGTVGDAPVEVRFTEPDADCVRGVAAGTTSDGTRLVGRFGPGFATLLGDTRTAFALVRRE</sequence>
<gene>
    <name evidence="3" type="ORF">DB32_008147</name>
</gene>
<evidence type="ECO:0000256" key="2">
    <source>
        <dbReference type="SAM" id="Phobius"/>
    </source>
</evidence>
<dbReference type="EMBL" id="CP011125">
    <property type="protein sequence ID" value="AKF10998.1"/>
    <property type="molecule type" value="Genomic_DNA"/>
</dbReference>
<keyword evidence="4" id="KW-1185">Reference proteome</keyword>